<feature type="domain" description="Ig-like" evidence="8">
    <location>
        <begin position="258"/>
        <end position="344"/>
    </location>
</feature>
<sequence length="632" mass="70869">MINGTRLAFQEGESVVLVCQTDACRPSADIYWIMNATGIRNVSVDVIALPGHLFITTGSLSYTAHRYDNGLTLACDPPTIYNLQSFYRVIENQSLNVTCKADSNPQPHHIDWFPRGEAYDSSVLFFNSVTRSNSGNYTCTAINNMTSMTGVQRTGSDTRWIEVDVLFPPTILSPTSYYKVIENQTLDVTCQVISNPTPYQIFWSPGGESYFSRLYFKSVSRNNSGNYTCTARNTMTTVGAQQIGVDRIQIEMDVLYPPTVFIEIETEICKVRENQTLNITCRIISNPPPDQIVWSPSGEASDPYRLYFKSVSRNNSGNYSCTARNTMTPTDGGQHIGSDTRQIAVDILCKPGIPTEFNISGRGHDFVTLEWTPGYQGNIPQYFFIEYRILPDGKWLTVSPASEDTHLKKQYFTVYGLQQETTYEFQMFAINKVGLSNYTKVINETTPGIIGDSKRNTSPIAPVVGGVFGAIAVVVIVIITVVLGKRRGFCKKNSTKQEENLEKDVPSSTSRTDPKYSNIRQIGQINHKNPSINKTTDLELTDIEIGEETNVGNSLGNTYDALHQYANTDMSTYITLRSKNPTEGEQKIYENTKTPVRKGRTKEILSIPRKENKVRSGYNMYENTNTLTERNQ</sequence>
<dbReference type="InterPro" id="IPR003961">
    <property type="entry name" value="FN3_dom"/>
</dbReference>
<feature type="domain" description="Ig-like" evidence="8">
    <location>
        <begin position="1"/>
        <end position="75"/>
    </location>
</feature>
<feature type="region of interest" description="Disordered" evidence="6">
    <location>
        <begin position="493"/>
        <end position="515"/>
    </location>
</feature>
<feature type="domain" description="Fibronectin type-III" evidence="9">
    <location>
        <begin position="353"/>
        <end position="449"/>
    </location>
</feature>
<dbReference type="PROSITE" id="PS50853">
    <property type="entry name" value="FN3"/>
    <property type="match status" value="1"/>
</dbReference>
<keyword evidence="5" id="KW-0393">Immunoglobulin domain</keyword>
<evidence type="ECO:0000256" key="7">
    <source>
        <dbReference type="SAM" id="Phobius"/>
    </source>
</evidence>
<evidence type="ECO:0000256" key="2">
    <source>
        <dbReference type="ARBA" id="ARBA00023136"/>
    </source>
</evidence>
<feature type="domain" description="Ig-like" evidence="8">
    <location>
        <begin position="168"/>
        <end position="246"/>
    </location>
</feature>
<dbReference type="InterPro" id="IPR007110">
    <property type="entry name" value="Ig-like_dom"/>
</dbReference>
<evidence type="ECO:0000256" key="4">
    <source>
        <dbReference type="ARBA" id="ARBA00023180"/>
    </source>
</evidence>
<accession>A0ABD3XM83</accession>
<dbReference type="Pfam" id="PF00041">
    <property type="entry name" value="fn3"/>
    <property type="match status" value="1"/>
</dbReference>
<keyword evidence="2 7" id="KW-0472">Membrane</keyword>
<comment type="subcellular location">
    <subcellularLocation>
        <location evidence="1">Membrane</location>
        <topology evidence="1">Single-pass type I membrane protein</topology>
    </subcellularLocation>
</comment>
<keyword evidence="7" id="KW-1133">Transmembrane helix</keyword>
<dbReference type="SMART" id="SM00060">
    <property type="entry name" value="FN3"/>
    <property type="match status" value="1"/>
</dbReference>
<dbReference type="InterPro" id="IPR051275">
    <property type="entry name" value="Cell_adhesion_signaling"/>
</dbReference>
<evidence type="ECO:0000256" key="5">
    <source>
        <dbReference type="ARBA" id="ARBA00023319"/>
    </source>
</evidence>
<name>A0ABD3XM83_SINWO</name>
<dbReference type="SUPFAM" id="SSF49265">
    <property type="entry name" value="Fibronectin type III"/>
    <property type="match status" value="1"/>
</dbReference>
<dbReference type="InterPro" id="IPR036116">
    <property type="entry name" value="FN3_sf"/>
</dbReference>
<dbReference type="InterPro" id="IPR003598">
    <property type="entry name" value="Ig_sub2"/>
</dbReference>
<dbReference type="SMART" id="SM00409">
    <property type="entry name" value="IG"/>
    <property type="match status" value="3"/>
</dbReference>
<keyword evidence="4" id="KW-0325">Glycoprotein</keyword>
<dbReference type="PROSITE" id="PS50835">
    <property type="entry name" value="IG_LIKE"/>
    <property type="match status" value="4"/>
</dbReference>
<evidence type="ECO:0000256" key="1">
    <source>
        <dbReference type="ARBA" id="ARBA00004479"/>
    </source>
</evidence>
<keyword evidence="3" id="KW-1015">Disulfide bond</keyword>
<dbReference type="PANTHER" id="PTHR11640:SF31">
    <property type="entry name" value="IRREGULAR CHIASM C-ROUGHEST PROTEIN-RELATED"/>
    <property type="match status" value="1"/>
</dbReference>
<evidence type="ECO:0000256" key="6">
    <source>
        <dbReference type="SAM" id="MobiDB-lite"/>
    </source>
</evidence>
<dbReference type="PANTHER" id="PTHR11640">
    <property type="entry name" value="NEPHRIN"/>
    <property type="match status" value="1"/>
</dbReference>
<dbReference type="SUPFAM" id="SSF48726">
    <property type="entry name" value="Immunoglobulin"/>
    <property type="match status" value="4"/>
</dbReference>
<dbReference type="InterPro" id="IPR003599">
    <property type="entry name" value="Ig_sub"/>
</dbReference>
<protein>
    <submittedName>
        <fullName evidence="10">Uncharacterized protein</fullName>
    </submittedName>
</protein>
<evidence type="ECO:0000313" key="11">
    <source>
        <dbReference type="Proteomes" id="UP001634394"/>
    </source>
</evidence>
<proteinExistence type="predicted"/>
<dbReference type="CDD" id="cd00063">
    <property type="entry name" value="FN3"/>
    <property type="match status" value="1"/>
</dbReference>
<dbReference type="Pfam" id="PF13927">
    <property type="entry name" value="Ig_3"/>
    <property type="match status" value="3"/>
</dbReference>
<dbReference type="InterPro" id="IPR013783">
    <property type="entry name" value="Ig-like_fold"/>
</dbReference>
<dbReference type="SMART" id="SM00408">
    <property type="entry name" value="IGc2"/>
    <property type="match status" value="3"/>
</dbReference>
<evidence type="ECO:0000256" key="3">
    <source>
        <dbReference type="ARBA" id="ARBA00023157"/>
    </source>
</evidence>
<comment type="caution">
    <text evidence="10">The sequence shown here is derived from an EMBL/GenBank/DDBJ whole genome shotgun (WGS) entry which is preliminary data.</text>
</comment>
<organism evidence="10 11">
    <name type="scientific">Sinanodonta woodiana</name>
    <name type="common">Chinese pond mussel</name>
    <name type="synonym">Anodonta woodiana</name>
    <dbReference type="NCBI Taxonomy" id="1069815"/>
    <lineage>
        <taxon>Eukaryota</taxon>
        <taxon>Metazoa</taxon>
        <taxon>Spiralia</taxon>
        <taxon>Lophotrochozoa</taxon>
        <taxon>Mollusca</taxon>
        <taxon>Bivalvia</taxon>
        <taxon>Autobranchia</taxon>
        <taxon>Heteroconchia</taxon>
        <taxon>Palaeoheterodonta</taxon>
        <taxon>Unionida</taxon>
        <taxon>Unionoidea</taxon>
        <taxon>Unionidae</taxon>
        <taxon>Unioninae</taxon>
        <taxon>Sinanodonta</taxon>
    </lineage>
</organism>
<evidence type="ECO:0000313" key="10">
    <source>
        <dbReference type="EMBL" id="KAL3887364.1"/>
    </source>
</evidence>
<feature type="domain" description="Ig-like" evidence="8">
    <location>
        <begin position="78"/>
        <end position="156"/>
    </location>
</feature>
<gene>
    <name evidence="10" type="ORF">ACJMK2_027306</name>
</gene>
<keyword evidence="11" id="KW-1185">Reference proteome</keyword>
<dbReference type="AlphaFoldDB" id="A0ABD3XM83"/>
<reference evidence="10 11" key="1">
    <citation type="submission" date="2024-11" db="EMBL/GenBank/DDBJ databases">
        <title>Chromosome-level genome assembly of the freshwater bivalve Anodonta woodiana.</title>
        <authorList>
            <person name="Chen X."/>
        </authorList>
    </citation>
    <scope>NUCLEOTIDE SEQUENCE [LARGE SCALE GENOMIC DNA]</scope>
    <source>
        <strain evidence="10">MN2024</strain>
        <tissue evidence="10">Gills</tissue>
    </source>
</reference>
<dbReference type="InterPro" id="IPR036179">
    <property type="entry name" value="Ig-like_dom_sf"/>
</dbReference>
<dbReference type="Proteomes" id="UP001634394">
    <property type="component" value="Unassembled WGS sequence"/>
</dbReference>
<dbReference type="Gene3D" id="2.60.40.10">
    <property type="entry name" value="Immunoglobulins"/>
    <property type="match status" value="5"/>
</dbReference>
<evidence type="ECO:0000259" key="8">
    <source>
        <dbReference type="PROSITE" id="PS50835"/>
    </source>
</evidence>
<dbReference type="EMBL" id="JBJQND010000002">
    <property type="protein sequence ID" value="KAL3887364.1"/>
    <property type="molecule type" value="Genomic_DNA"/>
</dbReference>
<evidence type="ECO:0000259" key="9">
    <source>
        <dbReference type="PROSITE" id="PS50853"/>
    </source>
</evidence>
<feature type="transmembrane region" description="Helical" evidence="7">
    <location>
        <begin position="460"/>
        <end position="483"/>
    </location>
</feature>
<dbReference type="GO" id="GO:0016020">
    <property type="term" value="C:membrane"/>
    <property type="evidence" value="ECO:0007669"/>
    <property type="project" value="UniProtKB-SubCell"/>
</dbReference>
<feature type="compositionally biased region" description="Basic and acidic residues" evidence="6">
    <location>
        <begin position="495"/>
        <end position="505"/>
    </location>
</feature>
<keyword evidence="7" id="KW-0812">Transmembrane</keyword>